<keyword evidence="3" id="KW-1185">Reference proteome</keyword>
<dbReference type="RefSeq" id="WP_136548882.1">
    <property type="nucleotide sequence ID" value="NZ_CP031093.1"/>
</dbReference>
<dbReference type="KEGG" id="hmi:soil367_09570"/>
<dbReference type="EMBL" id="CP031093">
    <property type="protein sequence ID" value="QCF26160.1"/>
    <property type="molecule type" value="Genomic_DNA"/>
</dbReference>
<evidence type="ECO:0000313" key="3">
    <source>
        <dbReference type="Proteomes" id="UP000298049"/>
    </source>
</evidence>
<gene>
    <name evidence="2" type="ORF">soil367_09570</name>
</gene>
<sequence length="150" mass="16821">MLYFDTSAVLPYYRQEQASDRVQTLLESQTRPVLISHLTQVEVASALARWVRMGELSEPQANRIESAFYDDVSHGRFTLCPIESDHYRRASHWIGTRKTSLRTLDALHLACAESHQAHLISEDEALVNAAVFFGIDARLASEDGEHGGPP</sequence>
<accession>A0A4V1D8S0</accession>
<dbReference type="InterPro" id="IPR002716">
    <property type="entry name" value="PIN_dom"/>
</dbReference>
<name>A0A4V1D8S0_9ALTE</name>
<evidence type="ECO:0000259" key="1">
    <source>
        <dbReference type="Pfam" id="PF01850"/>
    </source>
</evidence>
<dbReference type="CDD" id="cd09874">
    <property type="entry name" value="PIN_MT3492-like"/>
    <property type="match status" value="1"/>
</dbReference>
<dbReference type="AlphaFoldDB" id="A0A4V1D8S0"/>
<dbReference type="PANTHER" id="PTHR35901:SF1">
    <property type="entry name" value="EXONUCLEASE VAPC9"/>
    <property type="match status" value="1"/>
</dbReference>
<dbReference type="Proteomes" id="UP000298049">
    <property type="component" value="Chromosome"/>
</dbReference>
<dbReference type="Pfam" id="PF01850">
    <property type="entry name" value="PIN"/>
    <property type="match status" value="1"/>
</dbReference>
<evidence type="ECO:0000313" key="2">
    <source>
        <dbReference type="EMBL" id="QCF26160.1"/>
    </source>
</evidence>
<protein>
    <submittedName>
        <fullName evidence="2">PIN domain-containing protein</fullName>
    </submittedName>
</protein>
<dbReference type="PANTHER" id="PTHR35901">
    <property type="entry name" value="RIBONUCLEASE VAPC3"/>
    <property type="match status" value="1"/>
</dbReference>
<proteinExistence type="predicted"/>
<dbReference type="SUPFAM" id="SSF88723">
    <property type="entry name" value="PIN domain-like"/>
    <property type="match status" value="1"/>
</dbReference>
<organism evidence="2 3">
    <name type="scientific">Hydrocarboniclastica marina</name>
    <dbReference type="NCBI Taxonomy" id="2259620"/>
    <lineage>
        <taxon>Bacteria</taxon>
        <taxon>Pseudomonadati</taxon>
        <taxon>Pseudomonadota</taxon>
        <taxon>Gammaproteobacteria</taxon>
        <taxon>Alteromonadales</taxon>
        <taxon>Alteromonadaceae</taxon>
        <taxon>Hydrocarboniclastica</taxon>
    </lineage>
</organism>
<feature type="domain" description="PIN" evidence="1">
    <location>
        <begin position="3"/>
        <end position="129"/>
    </location>
</feature>
<dbReference type="InterPro" id="IPR029060">
    <property type="entry name" value="PIN-like_dom_sf"/>
</dbReference>
<reference evidence="2 3" key="1">
    <citation type="submission" date="2018-07" db="EMBL/GenBank/DDBJ databases">
        <title>Marsedoiliclastica nanhaica gen. nov. sp. nov., a novel marine hydrocarbonoclastic bacterium isolated from an in-situ enriched hydrocarbon-degrading consortium in deep-sea sediment.</title>
        <authorList>
            <person name="Dong C."/>
            <person name="Ma T."/>
            <person name="Liu R."/>
            <person name="Shao Z."/>
        </authorList>
    </citation>
    <scope>NUCLEOTIDE SEQUENCE [LARGE SCALE GENOMIC DNA]</scope>
    <source>
        <strain evidence="3">soil36-7</strain>
    </source>
</reference>
<dbReference type="Gene3D" id="3.40.50.1010">
    <property type="entry name" value="5'-nuclease"/>
    <property type="match status" value="1"/>
</dbReference>
<dbReference type="OrthoDB" id="6365530at2"/>
<dbReference type="InterPro" id="IPR051619">
    <property type="entry name" value="TypeII_TA_RNase_PINc/VapC"/>
</dbReference>